<reference evidence="2 3" key="1">
    <citation type="journal article" date="2018" name="IMA Fungus">
        <title>IMA Genome-F 10: Nine draft genome sequences of Claviceps purpurea s.lat., including C. arundinis, C. humidiphila, and C. cf. spartinae, pseudomolecules for the pitch canker pathogen Fusarium circinatum, draft genome of Davidsoniella eucalypti, Grosmannia galeiformis, Quambalaria eucalypti, and Teratosphaeria destructans.</title>
        <authorList>
            <person name="Wingfield B.D."/>
            <person name="Liu M."/>
            <person name="Nguyen H.D."/>
            <person name="Lane F.A."/>
            <person name="Morgan S.W."/>
            <person name="De Vos L."/>
            <person name="Wilken P.M."/>
            <person name="Duong T.A."/>
            <person name="Aylward J."/>
            <person name="Coetzee M.P."/>
            <person name="Dadej K."/>
            <person name="De Beer Z.W."/>
            <person name="Findlay W."/>
            <person name="Havenga M."/>
            <person name="Kolarik M."/>
            <person name="Menzies J.G."/>
            <person name="Naidoo K."/>
            <person name="Pochopski O."/>
            <person name="Shoukouhi P."/>
            <person name="Santana Q.C."/>
            <person name="Seifert K.A."/>
            <person name="Soal N."/>
            <person name="Steenkamp E.T."/>
            <person name="Tatham C.T."/>
            <person name="van der Nest M.A."/>
            <person name="Wingfield M.J."/>
        </authorList>
    </citation>
    <scope>NUCLEOTIDE SEQUENCE [LARGE SCALE GENOMIC DNA]</scope>
    <source>
        <strain evidence="2">CMW44962</strain>
    </source>
</reference>
<evidence type="ECO:0000313" key="3">
    <source>
        <dbReference type="Proteomes" id="UP001138500"/>
    </source>
</evidence>
<reference evidence="2 3" key="2">
    <citation type="journal article" date="2021" name="Curr. Genet.">
        <title>Genetic response to nitrogen starvation in the aggressive Eucalyptus foliar pathogen Teratosphaeria destructans.</title>
        <authorList>
            <person name="Havenga M."/>
            <person name="Wingfield B.D."/>
            <person name="Wingfield M.J."/>
            <person name="Dreyer L.L."/>
            <person name="Roets F."/>
            <person name="Aylward J."/>
        </authorList>
    </citation>
    <scope>NUCLEOTIDE SEQUENCE [LARGE SCALE GENOMIC DNA]</scope>
    <source>
        <strain evidence="2">CMW44962</strain>
    </source>
</reference>
<protein>
    <submittedName>
        <fullName evidence="2">Uncharacterized protein</fullName>
    </submittedName>
</protein>
<gene>
    <name evidence="2" type="ORF">Tdes44962_MAKER05933</name>
</gene>
<comment type="caution">
    <text evidence="2">The sequence shown here is derived from an EMBL/GenBank/DDBJ whole genome shotgun (WGS) entry which is preliminary data.</text>
</comment>
<keyword evidence="3" id="KW-1185">Reference proteome</keyword>
<feature type="non-terminal residue" evidence="2">
    <location>
        <position position="1"/>
    </location>
</feature>
<sequence length="217" mass="23301">ALPQATSTKTGRSDRDGVGETCPPSLFSRTTKNPLCALKGIVSARLMRCSTSSDFIYEKPTSNSSIVFHEFLALHRFLLTLTPVLALPSLVTVPTYASDETSLSDRSNAATLSVLVCGTNQKCSKTPEFPVKQCQSVADHSGGYPSLQWLVGYTCDVWEETGCPSKSKTTVKGVEGPGINILADWTAIGKGITQVGSFRCYRANNNKSRRDADATGL</sequence>
<accession>A0A9W7VYI2</accession>
<dbReference type="AlphaFoldDB" id="A0A9W7VYI2"/>
<feature type="compositionally biased region" description="Polar residues" evidence="1">
    <location>
        <begin position="1"/>
        <end position="10"/>
    </location>
</feature>
<dbReference type="Proteomes" id="UP001138500">
    <property type="component" value="Unassembled WGS sequence"/>
</dbReference>
<feature type="region of interest" description="Disordered" evidence="1">
    <location>
        <begin position="1"/>
        <end position="25"/>
    </location>
</feature>
<dbReference type="OrthoDB" id="10354869at2759"/>
<evidence type="ECO:0000313" key="2">
    <source>
        <dbReference type="EMBL" id="KAH9810906.1"/>
    </source>
</evidence>
<organism evidence="2 3">
    <name type="scientific">Teratosphaeria destructans</name>
    <dbReference type="NCBI Taxonomy" id="418781"/>
    <lineage>
        <taxon>Eukaryota</taxon>
        <taxon>Fungi</taxon>
        <taxon>Dikarya</taxon>
        <taxon>Ascomycota</taxon>
        <taxon>Pezizomycotina</taxon>
        <taxon>Dothideomycetes</taxon>
        <taxon>Dothideomycetidae</taxon>
        <taxon>Mycosphaerellales</taxon>
        <taxon>Teratosphaeriaceae</taxon>
        <taxon>Teratosphaeria</taxon>
    </lineage>
</organism>
<proteinExistence type="predicted"/>
<name>A0A9W7VYI2_9PEZI</name>
<evidence type="ECO:0000256" key="1">
    <source>
        <dbReference type="SAM" id="MobiDB-lite"/>
    </source>
</evidence>
<dbReference type="EMBL" id="RIBY02002500">
    <property type="protein sequence ID" value="KAH9810906.1"/>
    <property type="molecule type" value="Genomic_DNA"/>
</dbReference>